<dbReference type="PANTHER" id="PTHR33452">
    <property type="entry name" value="OXIDOREDUCTASE CATD-RELATED"/>
    <property type="match status" value="1"/>
</dbReference>
<dbReference type="AlphaFoldDB" id="A0AAN0VX77"/>
<keyword evidence="4 7" id="KW-0812">Transmembrane</keyword>
<evidence type="ECO:0000256" key="5">
    <source>
        <dbReference type="ARBA" id="ARBA00022989"/>
    </source>
</evidence>
<evidence type="ECO:0000256" key="4">
    <source>
        <dbReference type="ARBA" id="ARBA00022692"/>
    </source>
</evidence>
<comment type="subcellular location">
    <subcellularLocation>
        <location evidence="1">Cell membrane</location>
        <topology evidence="1">Multi-pass membrane protein</topology>
    </subcellularLocation>
</comment>
<dbReference type="Proteomes" id="UP000030081">
    <property type="component" value="Chromosome 1"/>
</dbReference>
<gene>
    <name evidence="8" type="ORF">IX92_10960</name>
</gene>
<keyword evidence="5 7" id="KW-1133">Transmembrane helix</keyword>
<accession>A0AAN0VX77</accession>
<dbReference type="RefSeq" id="WP_043008888.1">
    <property type="nucleotide sequence ID" value="NZ_CP009617.1"/>
</dbReference>
<evidence type="ECO:0000313" key="8">
    <source>
        <dbReference type="EMBL" id="AIW19548.1"/>
    </source>
</evidence>
<sequence length="139" mass="15163">MKDILNYVESHLDYPDLGKLILRVSFSLMFLLHGAHKIYAGTDFIQGLFLDVGLPAFFAYGVYLGEVVAPILIILGIYTRLSSVLVMGTCVVVIGLMHTGDFFSLNQYGAWAVEDVGTYLFASIGVMLLGSGRHAVKPS</sequence>
<protein>
    <submittedName>
        <fullName evidence="8">DoxX subfamily protein</fullName>
    </submittedName>
</protein>
<evidence type="ECO:0000256" key="7">
    <source>
        <dbReference type="SAM" id="Phobius"/>
    </source>
</evidence>
<proteinExistence type="inferred from homology"/>
<dbReference type="Pfam" id="PF07681">
    <property type="entry name" value="DoxX"/>
    <property type="match status" value="1"/>
</dbReference>
<feature type="transmembrane region" description="Helical" evidence="7">
    <location>
        <begin position="20"/>
        <end position="40"/>
    </location>
</feature>
<feature type="transmembrane region" description="Helical" evidence="7">
    <location>
        <begin position="116"/>
        <end position="136"/>
    </location>
</feature>
<organism evidence="8 9">
    <name type="scientific">Vibrio coralliilyticus</name>
    <dbReference type="NCBI Taxonomy" id="190893"/>
    <lineage>
        <taxon>Bacteria</taxon>
        <taxon>Pseudomonadati</taxon>
        <taxon>Pseudomonadota</taxon>
        <taxon>Gammaproteobacteria</taxon>
        <taxon>Vibrionales</taxon>
        <taxon>Vibrionaceae</taxon>
        <taxon>Vibrio</taxon>
    </lineage>
</organism>
<evidence type="ECO:0000256" key="6">
    <source>
        <dbReference type="ARBA" id="ARBA00023136"/>
    </source>
</evidence>
<dbReference type="PANTHER" id="PTHR33452:SF1">
    <property type="entry name" value="INNER MEMBRANE PROTEIN YPHA-RELATED"/>
    <property type="match status" value="1"/>
</dbReference>
<evidence type="ECO:0000256" key="3">
    <source>
        <dbReference type="ARBA" id="ARBA00022475"/>
    </source>
</evidence>
<feature type="transmembrane region" description="Helical" evidence="7">
    <location>
        <begin position="52"/>
        <end position="77"/>
    </location>
</feature>
<dbReference type="EMBL" id="CP009617">
    <property type="protein sequence ID" value="AIW19548.1"/>
    <property type="molecule type" value="Genomic_DNA"/>
</dbReference>
<dbReference type="InterPro" id="IPR032808">
    <property type="entry name" value="DoxX"/>
</dbReference>
<dbReference type="InterPro" id="IPR051907">
    <property type="entry name" value="DoxX-like_oxidoreductase"/>
</dbReference>
<evidence type="ECO:0000256" key="1">
    <source>
        <dbReference type="ARBA" id="ARBA00004651"/>
    </source>
</evidence>
<dbReference type="KEGG" id="vcy:IX92_10960"/>
<feature type="transmembrane region" description="Helical" evidence="7">
    <location>
        <begin position="84"/>
        <end position="104"/>
    </location>
</feature>
<reference evidence="8 9" key="1">
    <citation type="submission" date="2014-10" db="EMBL/GenBank/DDBJ databases">
        <title>The Complete Genome Sequence for the Shellfish Pathogen Vibrio coralliilyticus RE98 Isolated from a Shellfish Hatchery.</title>
        <authorList>
            <person name="Richards G.P."/>
            <person name="Bono J.L."/>
            <person name="Watson M.A."/>
            <person name="Needleman D.S."/>
        </authorList>
    </citation>
    <scope>NUCLEOTIDE SEQUENCE [LARGE SCALE GENOMIC DNA]</scope>
    <source>
        <strain evidence="8 9">RE98</strain>
    </source>
</reference>
<evidence type="ECO:0000256" key="2">
    <source>
        <dbReference type="ARBA" id="ARBA00006679"/>
    </source>
</evidence>
<dbReference type="GO" id="GO:0005886">
    <property type="term" value="C:plasma membrane"/>
    <property type="evidence" value="ECO:0007669"/>
    <property type="project" value="UniProtKB-SubCell"/>
</dbReference>
<keyword evidence="6 7" id="KW-0472">Membrane</keyword>
<keyword evidence="3" id="KW-1003">Cell membrane</keyword>
<keyword evidence="9" id="KW-1185">Reference proteome</keyword>
<comment type="similarity">
    <text evidence="2">Belongs to the DoxX family.</text>
</comment>
<name>A0AAN0VX77_9VIBR</name>
<evidence type="ECO:0000313" key="9">
    <source>
        <dbReference type="Proteomes" id="UP000030081"/>
    </source>
</evidence>